<dbReference type="GO" id="GO:0032259">
    <property type="term" value="P:methylation"/>
    <property type="evidence" value="ECO:0007669"/>
    <property type="project" value="UniProtKB-KW"/>
</dbReference>
<dbReference type="SUPFAM" id="SSF53335">
    <property type="entry name" value="S-adenosyl-L-methionine-dependent methyltransferases"/>
    <property type="match status" value="1"/>
</dbReference>
<keyword evidence="2" id="KW-0808">Transferase</keyword>
<dbReference type="Pfam" id="PF13847">
    <property type="entry name" value="Methyltransf_31"/>
    <property type="match status" value="1"/>
</dbReference>
<dbReference type="InterPro" id="IPR029063">
    <property type="entry name" value="SAM-dependent_MTases_sf"/>
</dbReference>
<gene>
    <name evidence="2" type="ORF">DSM107014_11415</name>
</gene>
<dbReference type="PANTHER" id="PTHR43591">
    <property type="entry name" value="METHYLTRANSFERASE"/>
    <property type="match status" value="1"/>
</dbReference>
<proteinExistence type="predicted"/>
<dbReference type="GO" id="GO:0008168">
    <property type="term" value="F:methyltransferase activity"/>
    <property type="evidence" value="ECO:0007669"/>
    <property type="project" value="UniProtKB-KW"/>
</dbReference>
<evidence type="ECO:0000313" key="2">
    <source>
        <dbReference type="EMBL" id="MBR8828488.1"/>
    </source>
</evidence>
<protein>
    <submittedName>
        <fullName evidence="2">Methyltransferase domain-containing protein</fullName>
    </submittedName>
</protein>
<dbReference type="InterPro" id="IPR025714">
    <property type="entry name" value="Methyltranfer_dom"/>
</dbReference>
<dbReference type="PANTHER" id="PTHR43591:SF24">
    <property type="entry name" value="2-METHOXY-6-POLYPRENYL-1,4-BENZOQUINOL METHYLASE, MITOCHONDRIAL"/>
    <property type="match status" value="1"/>
</dbReference>
<dbReference type="AlphaFoldDB" id="A0A941GYF0"/>
<dbReference type="CDD" id="cd02440">
    <property type="entry name" value="AdoMet_MTases"/>
    <property type="match status" value="1"/>
</dbReference>
<name>A0A941GYF0_9CHRO</name>
<evidence type="ECO:0000259" key="1">
    <source>
        <dbReference type="Pfam" id="PF13847"/>
    </source>
</evidence>
<keyword evidence="2" id="KW-0489">Methyltransferase</keyword>
<reference evidence="2" key="1">
    <citation type="submission" date="2021-02" db="EMBL/GenBank/DDBJ databases">
        <title>Metagenome analyses of Stigonema ocellatum DSM 106950, Chlorogloea purpurea SAG 13.99 and Gomphosphaeria aponina DSM 107014.</title>
        <authorList>
            <person name="Marter P."/>
            <person name="Huang S."/>
        </authorList>
    </citation>
    <scope>NUCLEOTIDE SEQUENCE</scope>
    <source>
        <strain evidence="2">JP213</strain>
    </source>
</reference>
<dbReference type="Proteomes" id="UP000767446">
    <property type="component" value="Unassembled WGS sequence"/>
</dbReference>
<evidence type="ECO:0000313" key="3">
    <source>
        <dbReference type="Proteomes" id="UP000767446"/>
    </source>
</evidence>
<dbReference type="EMBL" id="JADQBC010000072">
    <property type="protein sequence ID" value="MBR8828488.1"/>
    <property type="molecule type" value="Genomic_DNA"/>
</dbReference>
<comment type="caution">
    <text evidence="2">The sequence shown here is derived from an EMBL/GenBank/DDBJ whole genome shotgun (WGS) entry which is preliminary data.</text>
</comment>
<sequence>MERILEPEVMDTEAEAVDYDAMDFTEVNTAFAEKAIEIAPKVAKILDAGTGTARIPIIICQKRPHWKIIAIDMAKSMLERGKKNIELAGLTSQIQLELIDAKQMPYPPEQFNLVISNSLVHHLPNPLPFFQEVKRVLQPNGAILIRDLMRPPSQKIINNMVEEIGGDYNQHQKDLFRDSLQAALTLNEVQDLVAIAGLTAVKIYQSSDRHWTIERAFIHLLLR</sequence>
<feature type="domain" description="Methyltransferase" evidence="1">
    <location>
        <begin position="43"/>
        <end position="149"/>
    </location>
</feature>
<dbReference type="Gene3D" id="3.40.50.150">
    <property type="entry name" value="Vaccinia Virus protein VP39"/>
    <property type="match status" value="1"/>
</dbReference>
<accession>A0A941GYF0</accession>
<organism evidence="2 3">
    <name type="scientific">Gomphosphaeria aponina SAG 52.96 = DSM 107014</name>
    <dbReference type="NCBI Taxonomy" id="1521640"/>
    <lineage>
        <taxon>Bacteria</taxon>
        <taxon>Bacillati</taxon>
        <taxon>Cyanobacteriota</taxon>
        <taxon>Cyanophyceae</taxon>
        <taxon>Oscillatoriophycideae</taxon>
        <taxon>Chroococcales</taxon>
        <taxon>Gomphosphaeriaceae</taxon>
        <taxon>Gomphosphaeria</taxon>
    </lineage>
</organism>